<evidence type="ECO:0000256" key="2">
    <source>
        <dbReference type="ARBA" id="ARBA00005695"/>
    </source>
</evidence>
<dbReference type="Gene3D" id="3.10.105.10">
    <property type="entry name" value="Dipeptide-binding Protein, Domain 3"/>
    <property type="match status" value="1"/>
</dbReference>
<evidence type="ECO:0000256" key="6">
    <source>
        <dbReference type="SAM" id="SignalP"/>
    </source>
</evidence>
<sequence length="550" mass="62205">MKKKYALLASLMAVSGFTAACSSGGDNNDKDSKATADSKESKQALKLMSISDIPTLDTSLATDMVAFNVMNQTMEGLYVLDDKDKAAPGVALGEPEKSKDGKTWTIKLNDKAKWSNGDPVTADDFVYSWRRTLDPATGAEYAYIMYDVKNAEDVNLGKKKPEELGVKAIDDHTLQIELNTNVPYFQELLAFGTFYPQNQKFVEKQGKNYGVTAESTLYNGPFFISEWNVEKNYILEPNEQYWDKDKVKLKKIDYQVIKDQQTGVNLYTTGSLDVAQLAAEQVSKYKNQKDFDAQLEARTYFIRFNQDKVPDLKNKNLRLALSKAFDKENYVKNLLNNGSKATNVLTPTEFVLGPDGKDYVDGVKSPLNYDQAEAKKYYEQAKKELGKDKFNFEYLTYDQDTAKKDAEYIKEQIETNLPGVTLTIKQQPFKQKLKLESEQNYELAFGRWGADYPDPMTYVDMFLTDGANNETGWSNKDFDQKVKDAKGPLLDNPEKRWTTLQEAETILLEDAAIAPVYQSGMARLVNPKLKGMVLHKFAGDTSLKEAYMEE</sequence>
<dbReference type="GO" id="GO:0030288">
    <property type="term" value="C:outer membrane-bounded periplasmic space"/>
    <property type="evidence" value="ECO:0007669"/>
    <property type="project" value="UniProtKB-ARBA"/>
</dbReference>
<dbReference type="InterPro" id="IPR039424">
    <property type="entry name" value="SBP_5"/>
</dbReference>
<dbReference type="InterPro" id="IPR000914">
    <property type="entry name" value="SBP_5_dom"/>
</dbReference>
<dbReference type="InterPro" id="IPR030678">
    <property type="entry name" value="Peptide/Ni-bd"/>
</dbReference>
<dbReference type="PANTHER" id="PTHR30290:SF10">
    <property type="entry name" value="PERIPLASMIC OLIGOPEPTIDE-BINDING PROTEIN-RELATED"/>
    <property type="match status" value="1"/>
</dbReference>
<organism evidence="8 9">
    <name type="scientific">Macrococcus carouselicus</name>
    <dbReference type="NCBI Taxonomy" id="69969"/>
    <lineage>
        <taxon>Bacteria</taxon>
        <taxon>Bacillati</taxon>
        <taxon>Bacillota</taxon>
        <taxon>Bacilli</taxon>
        <taxon>Bacillales</taxon>
        <taxon>Staphylococcaceae</taxon>
        <taxon>Macrococcus</taxon>
    </lineage>
</organism>
<evidence type="ECO:0000256" key="3">
    <source>
        <dbReference type="ARBA" id="ARBA00022448"/>
    </source>
</evidence>
<evidence type="ECO:0000256" key="4">
    <source>
        <dbReference type="ARBA" id="ARBA00022729"/>
    </source>
</evidence>
<comment type="similarity">
    <text evidence="2">Belongs to the bacterial solute-binding protein 5 family.</text>
</comment>
<dbReference type="PROSITE" id="PS51257">
    <property type="entry name" value="PROKAR_LIPOPROTEIN"/>
    <property type="match status" value="1"/>
</dbReference>
<dbReference type="GO" id="GO:1904680">
    <property type="term" value="F:peptide transmembrane transporter activity"/>
    <property type="evidence" value="ECO:0007669"/>
    <property type="project" value="TreeGrafter"/>
</dbReference>
<dbReference type="PIRSF" id="PIRSF002741">
    <property type="entry name" value="MppA"/>
    <property type="match status" value="1"/>
</dbReference>
<keyword evidence="4 6" id="KW-0732">Signal</keyword>
<evidence type="ECO:0000313" key="9">
    <source>
        <dbReference type="Proteomes" id="UP000295280"/>
    </source>
</evidence>
<dbReference type="Gene3D" id="3.90.76.10">
    <property type="entry name" value="Dipeptide-binding Protein, Domain 1"/>
    <property type="match status" value="1"/>
</dbReference>
<dbReference type="EMBL" id="SCWD01000005">
    <property type="protein sequence ID" value="TDL96613.1"/>
    <property type="molecule type" value="Genomic_DNA"/>
</dbReference>
<dbReference type="AlphaFoldDB" id="A0A9Q8CFL6"/>
<name>A0A9Q8CFL6_9STAP</name>
<dbReference type="CDD" id="cd08504">
    <property type="entry name" value="PBP2_OppA"/>
    <property type="match status" value="1"/>
</dbReference>
<dbReference type="GO" id="GO:0015833">
    <property type="term" value="P:peptide transport"/>
    <property type="evidence" value="ECO:0007669"/>
    <property type="project" value="UniProtKB-KW"/>
</dbReference>
<feature type="signal peptide" evidence="6">
    <location>
        <begin position="1"/>
        <end position="20"/>
    </location>
</feature>
<evidence type="ECO:0000256" key="1">
    <source>
        <dbReference type="ARBA" id="ARBA00004196"/>
    </source>
</evidence>
<evidence type="ECO:0000313" key="8">
    <source>
        <dbReference type="EMBL" id="TDL96613.1"/>
    </source>
</evidence>
<feature type="chain" id="PRO_5040443329" evidence="6">
    <location>
        <begin position="21"/>
        <end position="550"/>
    </location>
</feature>
<keyword evidence="3" id="KW-0813">Transport</keyword>
<feature type="domain" description="Solute-binding protein family 5" evidence="7">
    <location>
        <begin position="87"/>
        <end position="469"/>
    </location>
</feature>
<keyword evidence="5" id="KW-0653">Protein transport</keyword>
<dbReference type="OrthoDB" id="9801912at2"/>
<dbReference type="GO" id="GO:0043190">
    <property type="term" value="C:ATP-binding cassette (ABC) transporter complex"/>
    <property type="evidence" value="ECO:0007669"/>
    <property type="project" value="InterPro"/>
</dbReference>
<gene>
    <name evidence="8" type="ORF">ERX40_09665</name>
</gene>
<dbReference type="Proteomes" id="UP000295280">
    <property type="component" value="Unassembled WGS sequence"/>
</dbReference>
<protein>
    <submittedName>
        <fullName evidence="8">Peptide ABC transporter substrate-binding protein</fullName>
    </submittedName>
</protein>
<dbReference type="SUPFAM" id="SSF53850">
    <property type="entry name" value="Periplasmic binding protein-like II"/>
    <property type="match status" value="1"/>
</dbReference>
<dbReference type="Pfam" id="PF00496">
    <property type="entry name" value="SBP_bac_5"/>
    <property type="match status" value="1"/>
</dbReference>
<reference evidence="8 9" key="1">
    <citation type="submission" date="2019-01" db="EMBL/GenBank/DDBJ databases">
        <title>Draft genome sequences of the type strains of six Macrococcus species.</title>
        <authorList>
            <person name="Mazhar S."/>
            <person name="Altermann E."/>
            <person name="Hill C."/>
            <person name="Mcauliffe O."/>
        </authorList>
    </citation>
    <scope>NUCLEOTIDE SEQUENCE [LARGE SCALE GENOMIC DNA]</scope>
    <source>
        <strain evidence="8 9">ATCC 51828</strain>
    </source>
</reference>
<evidence type="ECO:0000256" key="5">
    <source>
        <dbReference type="ARBA" id="ARBA00022856"/>
    </source>
</evidence>
<proteinExistence type="inferred from homology"/>
<evidence type="ECO:0000259" key="7">
    <source>
        <dbReference type="Pfam" id="PF00496"/>
    </source>
</evidence>
<dbReference type="RefSeq" id="WP_133418297.1">
    <property type="nucleotide sequence ID" value="NZ_SCWD01000005.1"/>
</dbReference>
<accession>A0A9Q8CFL6</accession>
<keyword evidence="9" id="KW-1185">Reference proteome</keyword>
<dbReference type="FunFam" id="3.90.76.10:FF:000001">
    <property type="entry name" value="Oligopeptide ABC transporter substrate-binding protein"/>
    <property type="match status" value="1"/>
</dbReference>
<dbReference type="Gene3D" id="3.40.190.10">
    <property type="entry name" value="Periplasmic binding protein-like II"/>
    <property type="match status" value="1"/>
</dbReference>
<comment type="subcellular location">
    <subcellularLocation>
        <location evidence="1">Cell envelope</location>
    </subcellularLocation>
</comment>
<keyword evidence="5" id="KW-0571">Peptide transport</keyword>
<dbReference type="PANTHER" id="PTHR30290">
    <property type="entry name" value="PERIPLASMIC BINDING COMPONENT OF ABC TRANSPORTER"/>
    <property type="match status" value="1"/>
</dbReference>
<dbReference type="FunFam" id="3.10.105.10:FF:000001">
    <property type="entry name" value="Oligopeptide ABC transporter, oligopeptide-binding protein"/>
    <property type="match status" value="1"/>
</dbReference>
<comment type="caution">
    <text evidence="8">The sequence shown here is derived from an EMBL/GenBank/DDBJ whole genome shotgun (WGS) entry which is preliminary data.</text>
</comment>